<dbReference type="Pfam" id="PF07859">
    <property type="entry name" value="Abhydrolase_3"/>
    <property type="match status" value="1"/>
</dbReference>
<comment type="caution">
    <text evidence="4">The sequence shown here is derived from an EMBL/GenBank/DDBJ whole genome shotgun (WGS) entry which is preliminary data.</text>
</comment>
<sequence>MRPAWTDELADPELTAFVEAARAPGPSVRELGAAAVRRAQRERVMARPRGPELAEVSDRDAAGVPVRVYRPGSVRRGTVVYAHGGMWTIGDLDSHDRVCRRLAATTGATVVAVDYRRAPEHPWPAAVDDVLTVIAWACEGGDAGDPGGPRDGGGARDGAGGGSGGDAGRNASDGAGGGPLVVMGDSAGGHLVTLACLRLRDEGGPMPGAQVLVCPNTDLTLSLPSTRTLATGWGLDVDDVAWGVEGWVPDPGMRARPAVSPLFAQVGGLPRAVVVTSEYDPLRDEGDAYAARLAEAGVPVTHRREPGMVHGFLTLDTLSPAAAAAGERVFADVATLLEDLVV</sequence>
<dbReference type="RefSeq" id="WP_168021888.1">
    <property type="nucleotide sequence ID" value="NZ_JAATEP010000097.1"/>
</dbReference>
<evidence type="ECO:0000313" key="5">
    <source>
        <dbReference type="Proteomes" id="UP000696294"/>
    </source>
</evidence>
<dbReference type="EMBL" id="JAATEP010000097">
    <property type="protein sequence ID" value="NJP98582.1"/>
    <property type="molecule type" value="Genomic_DNA"/>
</dbReference>
<organism evidence="4 5">
    <name type="scientific">Nonomuraea composti</name>
    <dbReference type="NCBI Taxonomy" id="2720023"/>
    <lineage>
        <taxon>Bacteria</taxon>
        <taxon>Bacillati</taxon>
        <taxon>Actinomycetota</taxon>
        <taxon>Actinomycetes</taxon>
        <taxon>Streptosporangiales</taxon>
        <taxon>Streptosporangiaceae</taxon>
        <taxon>Nonomuraea</taxon>
    </lineage>
</organism>
<dbReference type="GO" id="GO:0016787">
    <property type="term" value="F:hydrolase activity"/>
    <property type="evidence" value="ECO:0007669"/>
    <property type="project" value="UniProtKB-KW"/>
</dbReference>
<dbReference type="InterPro" id="IPR050300">
    <property type="entry name" value="GDXG_lipolytic_enzyme"/>
</dbReference>
<gene>
    <name evidence="4" type="ORF">HCN51_55760</name>
</gene>
<evidence type="ECO:0000313" key="4">
    <source>
        <dbReference type="EMBL" id="NJP98582.1"/>
    </source>
</evidence>
<protein>
    <submittedName>
        <fullName evidence="4">Alpha/beta hydrolase</fullName>
    </submittedName>
</protein>
<proteinExistence type="predicted"/>
<dbReference type="Proteomes" id="UP000696294">
    <property type="component" value="Unassembled WGS sequence"/>
</dbReference>
<dbReference type="InterPro" id="IPR013094">
    <property type="entry name" value="AB_hydrolase_3"/>
</dbReference>
<reference evidence="4 5" key="1">
    <citation type="submission" date="2020-03" db="EMBL/GenBank/DDBJ databases">
        <title>WGS of actinomycetes isolated from Thailand.</title>
        <authorList>
            <person name="Thawai C."/>
        </authorList>
    </citation>
    <scope>NUCLEOTIDE SEQUENCE [LARGE SCALE GENOMIC DNA]</scope>
    <source>
        <strain evidence="4 5">FMUSA5-5</strain>
    </source>
</reference>
<evidence type="ECO:0000259" key="3">
    <source>
        <dbReference type="Pfam" id="PF07859"/>
    </source>
</evidence>
<feature type="compositionally biased region" description="Gly residues" evidence="2">
    <location>
        <begin position="142"/>
        <end position="167"/>
    </location>
</feature>
<dbReference type="PANTHER" id="PTHR48081">
    <property type="entry name" value="AB HYDROLASE SUPERFAMILY PROTEIN C4A8.06C"/>
    <property type="match status" value="1"/>
</dbReference>
<dbReference type="SUPFAM" id="SSF53474">
    <property type="entry name" value="alpha/beta-Hydrolases"/>
    <property type="match status" value="1"/>
</dbReference>
<keyword evidence="5" id="KW-1185">Reference proteome</keyword>
<evidence type="ECO:0000256" key="1">
    <source>
        <dbReference type="ARBA" id="ARBA00022801"/>
    </source>
</evidence>
<name>A0ABX1BNG5_9ACTN</name>
<feature type="domain" description="Alpha/beta hydrolase fold-3" evidence="3">
    <location>
        <begin position="79"/>
        <end position="313"/>
    </location>
</feature>
<feature type="region of interest" description="Disordered" evidence="2">
    <location>
        <begin position="142"/>
        <end position="179"/>
    </location>
</feature>
<dbReference type="InterPro" id="IPR029058">
    <property type="entry name" value="AB_hydrolase_fold"/>
</dbReference>
<dbReference type="Gene3D" id="3.40.50.1820">
    <property type="entry name" value="alpha/beta hydrolase"/>
    <property type="match status" value="1"/>
</dbReference>
<dbReference type="PANTHER" id="PTHR48081:SF8">
    <property type="entry name" value="ALPHA_BETA HYDROLASE FOLD-3 DOMAIN-CONTAINING PROTEIN-RELATED"/>
    <property type="match status" value="1"/>
</dbReference>
<evidence type="ECO:0000256" key="2">
    <source>
        <dbReference type="SAM" id="MobiDB-lite"/>
    </source>
</evidence>
<keyword evidence="1 4" id="KW-0378">Hydrolase</keyword>
<accession>A0ABX1BNG5</accession>